<dbReference type="Pfam" id="PF00620">
    <property type="entry name" value="RhoGAP"/>
    <property type="match status" value="1"/>
</dbReference>
<feature type="coiled-coil region" evidence="2">
    <location>
        <begin position="423"/>
        <end position="497"/>
    </location>
</feature>
<dbReference type="InterPro" id="IPR008936">
    <property type="entry name" value="Rho_GTPase_activation_prot"/>
</dbReference>
<evidence type="ECO:0000313" key="6">
    <source>
        <dbReference type="Proteomes" id="UP000316759"/>
    </source>
</evidence>
<accession>A0A504YLY4</accession>
<gene>
    <name evidence="5" type="ORF">FGIG_07671</name>
</gene>
<organism evidence="5 6">
    <name type="scientific">Fasciola gigantica</name>
    <name type="common">Giant liver fluke</name>
    <dbReference type="NCBI Taxonomy" id="46835"/>
    <lineage>
        <taxon>Eukaryota</taxon>
        <taxon>Metazoa</taxon>
        <taxon>Spiralia</taxon>
        <taxon>Lophotrochozoa</taxon>
        <taxon>Platyhelminthes</taxon>
        <taxon>Trematoda</taxon>
        <taxon>Digenea</taxon>
        <taxon>Plagiorchiida</taxon>
        <taxon>Echinostomata</taxon>
        <taxon>Echinostomatoidea</taxon>
        <taxon>Fasciolidae</taxon>
        <taxon>Fasciola</taxon>
    </lineage>
</organism>
<comment type="similarity">
    <text evidence="1">Belongs to the FAM13 family.</text>
</comment>
<reference evidence="5 6" key="1">
    <citation type="submission" date="2019-04" db="EMBL/GenBank/DDBJ databases">
        <title>Annotation for the trematode Fasciola gigantica.</title>
        <authorList>
            <person name="Choi Y.-J."/>
        </authorList>
    </citation>
    <scope>NUCLEOTIDE SEQUENCE [LARGE SCALE GENOMIC DNA]</scope>
    <source>
        <strain evidence="5">Uganda_cow_1</strain>
    </source>
</reference>
<dbReference type="Pfam" id="PF26116">
    <property type="entry name" value="FAM13A"/>
    <property type="match status" value="1"/>
</dbReference>
<protein>
    <submittedName>
        <fullName evidence="5">Protein FAM13A</fullName>
    </submittedName>
</protein>
<dbReference type="InterPro" id="IPR000198">
    <property type="entry name" value="RhoGAP_dom"/>
</dbReference>
<dbReference type="AlphaFoldDB" id="A0A504YLY4"/>
<evidence type="ECO:0000256" key="1">
    <source>
        <dbReference type="ARBA" id="ARBA00007549"/>
    </source>
</evidence>
<dbReference type="Proteomes" id="UP000316759">
    <property type="component" value="Unassembled WGS sequence"/>
</dbReference>
<feature type="region of interest" description="Disordered" evidence="3">
    <location>
        <begin position="730"/>
        <end position="759"/>
    </location>
</feature>
<dbReference type="InterPro" id="IPR059029">
    <property type="entry name" value="FAM13A_dom"/>
</dbReference>
<sequence length="1033" mass="115537">MLMARLVRKFSAEPNVRKACRTNPDRRSFRATFGVSLNEVINRDGTDIPLVVLDVFHFLLNCDALKCEGIFRVNGNSRTVEMLRSLIDETGPNWRISQFTHEVQVPERSLDVYSVASLLKLYLRELPGGLVPTDVTNSLVEAYLQFRSDTTTLFYQITLLLGRLTAASYALLQHLCHFLNQVWMRRFENKMSSEALGIVFGPNVFSFGLDRATIQDQGAANRIMSILIERAGDFFHLNIDYFSLGVNGSATDADKTKKKISGHASDIELEDRSSEYGSPSNSTVLEEKKYTPFIDSTCVLYDGEIGSSPFAMPYLNKLHREEFSSQISAAIRACIEEHIFGGLQSVPQKSAIDSDHLYGYPSSVEKLDVVVGPPASEYDYVSADELERDSHAASCVDVVSAGPDSDRTQQCPVEDSAGTSKMLSQLTRRLHLIRTALRDYERRFERERGRKPNTSEKKADHKIRSLMADLTEVRATIKQLQNRSEMSERESMELSTQIIDAYDNKLQGDSNEPNSYQSPSNVLLSDPVETHSKARDLTILQSVSLPVNSPTRSAKGDWSPAAAAAHELYTVEIEEVAGSENSLQNPKNTEVQSISFSGHQTKPSTTPVYSHHNSLPSSGPGTTVRKPEQTLSETLAVLTHRLSEKRCSAKRPECLQLMTRKQIEDEKLDLQKALLYFEALHGRPSGKQERLIMRPLYDRYRSVKRMLNQEYQLSRTSSASSEVLKVTQGETKHIVSSEGDSGQTEKPLSSATSSYVRPLTMDDPKDTWDKESQSKFSTLPHAWIPTKDSKETIPSEIGKKKPIIHSDTKSDSVGSLPHLTVGHHRSEIELSGYVPGPPSTEDRWVLFENPSSGGDAESPDHAASDCVSTVKAVDCDIPDRVSTCRSALRPFNKPWSAQVNVDINEHLKVTGPSATTLSSFTAPDYRTHTTNAKIDKEPGVVGPSIGHANLEEGNEDDPTKWSLSQLKCELNTIRESKRHLQKILKDFEHGFEQTMGHKVERADRSSMRNQYSRYKFLKSRLALLEDELRSRVN</sequence>
<evidence type="ECO:0000259" key="4">
    <source>
        <dbReference type="PROSITE" id="PS50238"/>
    </source>
</evidence>
<feature type="domain" description="Rho-GAP" evidence="4">
    <location>
        <begin position="35"/>
        <end position="235"/>
    </location>
</feature>
<dbReference type="PROSITE" id="PS50238">
    <property type="entry name" value="RHOGAP"/>
    <property type="match status" value="1"/>
</dbReference>
<dbReference type="PANTHER" id="PTHR15904:SF17">
    <property type="entry name" value="RHO-GAP DOMAIN-CONTAINING PROTEIN"/>
    <property type="match status" value="1"/>
</dbReference>
<dbReference type="CDD" id="cd00159">
    <property type="entry name" value="RhoGAP"/>
    <property type="match status" value="1"/>
</dbReference>
<evidence type="ECO:0000256" key="3">
    <source>
        <dbReference type="SAM" id="MobiDB-lite"/>
    </source>
</evidence>
<dbReference type="SUPFAM" id="SSF48350">
    <property type="entry name" value="GTPase activation domain, GAP"/>
    <property type="match status" value="1"/>
</dbReference>
<dbReference type="OrthoDB" id="185175at2759"/>
<feature type="compositionally biased region" description="Polar residues" evidence="3">
    <location>
        <begin position="738"/>
        <end position="755"/>
    </location>
</feature>
<dbReference type="PANTHER" id="PTHR15904">
    <property type="entry name" value="FAM13"/>
    <property type="match status" value="1"/>
</dbReference>
<name>A0A504YLY4_FASGI</name>
<proteinExistence type="inferred from homology"/>
<dbReference type="SMART" id="SM00324">
    <property type="entry name" value="RhoGAP"/>
    <property type="match status" value="1"/>
</dbReference>
<dbReference type="Gene3D" id="1.10.555.10">
    <property type="entry name" value="Rho GTPase activation protein"/>
    <property type="match status" value="1"/>
</dbReference>
<feature type="region of interest" description="Disordered" evidence="3">
    <location>
        <begin position="597"/>
        <end position="626"/>
    </location>
</feature>
<dbReference type="STRING" id="46835.A0A504YLY4"/>
<dbReference type="GO" id="GO:0007165">
    <property type="term" value="P:signal transduction"/>
    <property type="evidence" value="ECO:0007669"/>
    <property type="project" value="InterPro"/>
</dbReference>
<evidence type="ECO:0000313" key="5">
    <source>
        <dbReference type="EMBL" id="TPP61515.1"/>
    </source>
</evidence>
<keyword evidence="2" id="KW-0175">Coiled coil</keyword>
<evidence type="ECO:0000256" key="2">
    <source>
        <dbReference type="SAM" id="Coils"/>
    </source>
</evidence>
<dbReference type="EMBL" id="SUNJ01008085">
    <property type="protein sequence ID" value="TPP61515.1"/>
    <property type="molecule type" value="Genomic_DNA"/>
</dbReference>
<dbReference type="InterPro" id="IPR039102">
    <property type="entry name" value="FAM13"/>
</dbReference>
<comment type="caution">
    <text evidence="5">The sequence shown here is derived from an EMBL/GenBank/DDBJ whole genome shotgun (WGS) entry which is preliminary data.</text>
</comment>
<keyword evidence="6" id="KW-1185">Reference proteome</keyword>
<feature type="compositionally biased region" description="Polar residues" evidence="3">
    <location>
        <begin position="597"/>
        <end position="621"/>
    </location>
</feature>